<dbReference type="Proteomes" id="UP001059663">
    <property type="component" value="Chromosome"/>
</dbReference>
<accession>A0AC61U2C6</accession>
<name>A0AC61U2C6_9MICO</name>
<organism evidence="1 2">
    <name type="scientific">Janibacter limosus</name>
    <dbReference type="NCBI Taxonomy" id="53458"/>
    <lineage>
        <taxon>Bacteria</taxon>
        <taxon>Bacillati</taxon>
        <taxon>Actinomycetota</taxon>
        <taxon>Actinomycetes</taxon>
        <taxon>Micrococcales</taxon>
        <taxon>Intrasporangiaceae</taxon>
        <taxon>Janibacter</taxon>
    </lineage>
</organism>
<dbReference type="EMBL" id="CP087977">
    <property type="protein sequence ID" value="UUZ44013.1"/>
    <property type="molecule type" value="Genomic_DNA"/>
</dbReference>
<protein>
    <submittedName>
        <fullName evidence="1">MOSC domain-containing protein</fullName>
    </submittedName>
</protein>
<evidence type="ECO:0000313" key="2">
    <source>
        <dbReference type="Proteomes" id="UP001059663"/>
    </source>
</evidence>
<gene>
    <name evidence="1" type="ORF">LP422_15290</name>
</gene>
<reference evidence="1" key="1">
    <citation type="submission" date="2021-11" db="EMBL/GenBank/DDBJ databases">
        <title>Study of the species diversity of bacterial strains isolated from a unique natural object - Shulgan-Tash cave (Bashkiria).</title>
        <authorList>
            <person name="Sazanova A.L."/>
            <person name="Chirak E.R."/>
            <person name="Safronova V.I."/>
        </authorList>
    </citation>
    <scope>NUCLEOTIDE SEQUENCE</scope>
    <source>
        <strain evidence="1">P1</strain>
    </source>
</reference>
<proteinExistence type="predicted"/>
<sequence length="223" mass="23914">MPSPIPHVLSVNIGRPMVQRIPKGRPTGIGKHPVDVIRVSDPGPKRVVDGAGVSGVDGDHVGDGRHHGGSDRAVYAFAREELDEWERALGRELPHGMFGENLTTRGLEVDASEVGDRWQVGSALLEVRGPRVPCATFAERMGERGWVKRFAAHGRSGAYLQVVEPGEIRSEDTIVVTPSGSGLSLPTYLRAWFGDGDAARAALDSGALTGERRAELEQIAARS</sequence>
<evidence type="ECO:0000313" key="1">
    <source>
        <dbReference type="EMBL" id="UUZ44013.1"/>
    </source>
</evidence>